<dbReference type="InterPro" id="IPR001387">
    <property type="entry name" value="Cro/C1-type_HTH"/>
</dbReference>
<evidence type="ECO:0000259" key="1">
    <source>
        <dbReference type="Pfam" id="PF01381"/>
    </source>
</evidence>
<evidence type="ECO:0000313" key="3">
    <source>
        <dbReference type="Proteomes" id="UP000027466"/>
    </source>
</evidence>
<dbReference type="GO" id="GO:0003677">
    <property type="term" value="F:DNA binding"/>
    <property type="evidence" value="ECO:0007669"/>
    <property type="project" value="InterPro"/>
</dbReference>
<dbReference type="Proteomes" id="UP000027466">
    <property type="component" value="Unassembled WGS sequence"/>
</dbReference>
<feature type="domain" description="HTH cro/C1-type" evidence="1">
    <location>
        <begin position="2"/>
        <end position="44"/>
    </location>
</feature>
<comment type="caution">
    <text evidence="2">The sequence shown here is derived from an EMBL/GenBank/DDBJ whole genome shotgun (WGS) entry which is preliminary data.</text>
</comment>
<dbReference type="CDD" id="cd00093">
    <property type="entry name" value="HTH_XRE"/>
    <property type="match status" value="1"/>
</dbReference>
<protein>
    <recommendedName>
        <fullName evidence="1">HTH cro/C1-type domain-containing protein</fullName>
    </recommendedName>
</protein>
<dbReference type="InterPro" id="IPR010982">
    <property type="entry name" value="Lambda_DNA-bd_dom_sf"/>
</dbReference>
<accession>A0A069PGU2</accession>
<keyword evidence="3" id="KW-1185">Reference proteome</keyword>
<proteinExistence type="predicted"/>
<dbReference type="AlphaFoldDB" id="A0A069PGU2"/>
<organism evidence="2 3">
    <name type="scientific">Caballeronia glathei</name>
    <dbReference type="NCBI Taxonomy" id="60547"/>
    <lineage>
        <taxon>Bacteria</taxon>
        <taxon>Pseudomonadati</taxon>
        <taxon>Pseudomonadota</taxon>
        <taxon>Betaproteobacteria</taxon>
        <taxon>Burkholderiales</taxon>
        <taxon>Burkholderiaceae</taxon>
        <taxon>Caballeronia</taxon>
    </lineage>
</organism>
<dbReference type="Pfam" id="PF01381">
    <property type="entry name" value="HTH_3"/>
    <property type="match status" value="1"/>
</dbReference>
<gene>
    <name evidence="2" type="ORF">BG61_34995</name>
</gene>
<sequence length="66" mass="7225">MQQGMGEQELADKVGCTAQCIRDYESGARSPQQMTLHTLNDVLNGRNSWGFHIVDSPKGAESVFLA</sequence>
<name>A0A069PGU2_9BURK</name>
<dbReference type="Gene3D" id="1.10.260.40">
    <property type="entry name" value="lambda repressor-like DNA-binding domains"/>
    <property type="match status" value="1"/>
</dbReference>
<dbReference type="EMBL" id="JFHC01000067">
    <property type="protein sequence ID" value="KDR39079.1"/>
    <property type="molecule type" value="Genomic_DNA"/>
</dbReference>
<reference evidence="2 3" key="1">
    <citation type="submission" date="2014-03" db="EMBL/GenBank/DDBJ databases">
        <title>Draft Genome Sequences of Four Burkholderia Strains.</title>
        <authorList>
            <person name="Liu X.Y."/>
            <person name="Li C.X."/>
            <person name="Xu J.H."/>
        </authorList>
    </citation>
    <scope>NUCLEOTIDE SEQUENCE [LARGE SCALE GENOMIC DNA]</scope>
    <source>
        <strain evidence="2 3">DSM 50014</strain>
    </source>
</reference>
<dbReference type="SUPFAM" id="SSF47413">
    <property type="entry name" value="lambda repressor-like DNA-binding domains"/>
    <property type="match status" value="1"/>
</dbReference>
<evidence type="ECO:0000313" key="2">
    <source>
        <dbReference type="EMBL" id="KDR39079.1"/>
    </source>
</evidence>